<name>A0ABW1BRC3_9ACTN</name>
<accession>A0ABW1BRC3</accession>
<dbReference type="EMBL" id="JBHSNW010000003">
    <property type="protein sequence ID" value="MFC5815106.1"/>
    <property type="molecule type" value="Genomic_DNA"/>
</dbReference>
<keyword evidence="2" id="KW-1185">Reference proteome</keyword>
<dbReference type="RefSeq" id="WP_219549096.1">
    <property type="nucleotide sequence ID" value="NZ_JAHKRN010000044.1"/>
</dbReference>
<proteinExistence type="predicted"/>
<organism evidence="1 2">
    <name type="scientific">Nonomuraea harbinensis</name>
    <dbReference type="NCBI Taxonomy" id="1286938"/>
    <lineage>
        <taxon>Bacteria</taxon>
        <taxon>Bacillati</taxon>
        <taxon>Actinomycetota</taxon>
        <taxon>Actinomycetes</taxon>
        <taxon>Streptosporangiales</taxon>
        <taxon>Streptosporangiaceae</taxon>
        <taxon>Nonomuraea</taxon>
    </lineage>
</organism>
<sequence>MQRTLLESALRAGRHELARVLVSERVYLRPCSPFNWLKRGALAEARGDRAAAAAARDEAARLALAGGSVGGAE</sequence>
<evidence type="ECO:0000313" key="1">
    <source>
        <dbReference type="EMBL" id="MFC5815106.1"/>
    </source>
</evidence>
<gene>
    <name evidence="1" type="ORF">ACFPUY_08425</name>
</gene>
<dbReference type="Proteomes" id="UP001596096">
    <property type="component" value="Unassembled WGS sequence"/>
</dbReference>
<protein>
    <submittedName>
        <fullName evidence="1">Uncharacterized protein</fullName>
    </submittedName>
</protein>
<comment type="caution">
    <text evidence="1">The sequence shown here is derived from an EMBL/GenBank/DDBJ whole genome shotgun (WGS) entry which is preliminary data.</text>
</comment>
<reference evidence="2" key="1">
    <citation type="journal article" date="2019" name="Int. J. Syst. Evol. Microbiol.">
        <title>The Global Catalogue of Microorganisms (GCM) 10K type strain sequencing project: providing services to taxonomists for standard genome sequencing and annotation.</title>
        <authorList>
            <consortium name="The Broad Institute Genomics Platform"/>
            <consortium name="The Broad Institute Genome Sequencing Center for Infectious Disease"/>
            <person name="Wu L."/>
            <person name="Ma J."/>
        </authorList>
    </citation>
    <scope>NUCLEOTIDE SEQUENCE [LARGE SCALE GENOMIC DNA]</scope>
    <source>
        <strain evidence="2">CGMCC 4.7106</strain>
    </source>
</reference>
<evidence type="ECO:0000313" key="2">
    <source>
        <dbReference type="Proteomes" id="UP001596096"/>
    </source>
</evidence>